<sequence>MTDKQKWYERLKNRRVVGGLVILGISLGGGSIALAPAAVELVCALVGCA</sequence>
<dbReference type="Proteomes" id="UP000439591">
    <property type="component" value="Unassembled WGS sequence"/>
</dbReference>
<dbReference type="EMBL" id="CACSIM010000001">
    <property type="protein sequence ID" value="CAA0085063.1"/>
    <property type="molecule type" value="Genomic_DNA"/>
</dbReference>
<evidence type="ECO:0000313" key="3">
    <source>
        <dbReference type="Proteomes" id="UP000435877"/>
    </source>
</evidence>
<name>A0A5S9N6X3_9GAMM</name>
<evidence type="ECO:0000313" key="2">
    <source>
        <dbReference type="EMBL" id="CAA0085063.1"/>
    </source>
</evidence>
<reference evidence="3 4" key="1">
    <citation type="submission" date="2019-11" db="EMBL/GenBank/DDBJ databases">
        <authorList>
            <person name="Holert J."/>
        </authorList>
    </citation>
    <scope>NUCLEOTIDE SEQUENCE [LARGE SCALE GENOMIC DNA]</scope>
    <source>
        <strain evidence="2">BC3_2A</strain>
        <strain evidence="1">SB11_1A</strain>
    </source>
</reference>
<protein>
    <submittedName>
        <fullName evidence="2">Uncharacterized protein</fullName>
    </submittedName>
</protein>
<dbReference type="Proteomes" id="UP000435877">
    <property type="component" value="Unassembled WGS sequence"/>
</dbReference>
<keyword evidence="3" id="KW-1185">Reference proteome</keyword>
<gene>
    <name evidence="1" type="ORF">IHBHHGIJ_00302</name>
    <name evidence="2" type="ORF">KFEGEMFD_00848</name>
</gene>
<dbReference type="AlphaFoldDB" id="A0A5S9N6X3"/>
<proteinExistence type="predicted"/>
<dbReference type="RefSeq" id="WP_159267007.1">
    <property type="nucleotide sequence ID" value="NZ_CACSIK010000001.1"/>
</dbReference>
<evidence type="ECO:0000313" key="4">
    <source>
        <dbReference type="Proteomes" id="UP000439591"/>
    </source>
</evidence>
<evidence type="ECO:0000313" key="1">
    <source>
        <dbReference type="EMBL" id="CAA0081381.1"/>
    </source>
</evidence>
<accession>A0A5S9N6X3</accession>
<organism evidence="2 4">
    <name type="scientific">Zhongshania aliphaticivorans</name>
    <dbReference type="NCBI Taxonomy" id="1470434"/>
    <lineage>
        <taxon>Bacteria</taxon>
        <taxon>Pseudomonadati</taxon>
        <taxon>Pseudomonadota</taxon>
        <taxon>Gammaproteobacteria</taxon>
        <taxon>Cellvibrionales</taxon>
        <taxon>Spongiibacteraceae</taxon>
        <taxon>Zhongshania</taxon>
    </lineage>
</organism>
<dbReference type="EMBL" id="CACSIK010000001">
    <property type="protein sequence ID" value="CAA0081381.1"/>
    <property type="molecule type" value="Genomic_DNA"/>
</dbReference>